<dbReference type="CDD" id="cd00156">
    <property type="entry name" value="REC"/>
    <property type="match status" value="1"/>
</dbReference>
<evidence type="ECO:0000256" key="6">
    <source>
        <dbReference type="ARBA" id="ARBA00022777"/>
    </source>
</evidence>
<keyword evidence="10" id="KW-1133">Transmembrane helix</keyword>
<dbReference type="OrthoDB" id="9811889at2"/>
<dbReference type="PROSITE" id="PS50109">
    <property type="entry name" value="HIS_KIN"/>
    <property type="match status" value="1"/>
</dbReference>
<keyword evidence="5" id="KW-0808">Transferase</keyword>
<dbReference type="Pfam" id="PF02518">
    <property type="entry name" value="HATPase_c"/>
    <property type="match status" value="1"/>
</dbReference>
<feature type="domain" description="Response regulatory" evidence="12">
    <location>
        <begin position="533"/>
        <end position="646"/>
    </location>
</feature>
<reference evidence="14 15" key="1">
    <citation type="submission" date="2019-08" db="EMBL/GenBank/DDBJ databases">
        <title>Genome of Luteibaculum oceani JCM 18817.</title>
        <authorList>
            <person name="Bowman J.P."/>
        </authorList>
    </citation>
    <scope>NUCLEOTIDE SEQUENCE [LARGE SCALE GENOMIC DNA]</scope>
    <source>
        <strain evidence="14 15">JCM 18817</strain>
    </source>
</reference>
<organism evidence="14 15">
    <name type="scientific">Luteibaculum oceani</name>
    <dbReference type="NCBI Taxonomy" id="1294296"/>
    <lineage>
        <taxon>Bacteria</taxon>
        <taxon>Pseudomonadati</taxon>
        <taxon>Bacteroidota</taxon>
        <taxon>Flavobacteriia</taxon>
        <taxon>Flavobacteriales</taxon>
        <taxon>Luteibaculaceae</taxon>
        <taxon>Luteibaculum</taxon>
    </lineage>
</organism>
<feature type="transmembrane region" description="Helical" evidence="10">
    <location>
        <begin position="12"/>
        <end position="34"/>
    </location>
</feature>
<comment type="catalytic activity">
    <reaction evidence="1">
        <text>ATP + protein L-histidine = ADP + protein N-phospho-L-histidine.</text>
        <dbReference type="EC" id="2.7.13.3"/>
    </reaction>
</comment>
<keyword evidence="4 8" id="KW-0597">Phosphoprotein</keyword>
<dbReference type="PANTHER" id="PTHR45339">
    <property type="entry name" value="HYBRID SIGNAL TRANSDUCTION HISTIDINE KINASE J"/>
    <property type="match status" value="1"/>
</dbReference>
<dbReference type="SUPFAM" id="SSF55874">
    <property type="entry name" value="ATPase domain of HSP90 chaperone/DNA topoisomerase II/histidine kinase"/>
    <property type="match status" value="1"/>
</dbReference>
<dbReference type="InterPro" id="IPR036097">
    <property type="entry name" value="HisK_dim/P_sf"/>
</dbReference>
<keyword evidence="10" id="KW-0812">Transmembrane</keyword>
<evidence type="ECO:0000313" key="14">
    <source>
        <dbReference type="EMBL" id="TXC81552.1"/>
    </source>
</evidence>
<evidence type="ECO:0000313" key="15">
    <source>
        <dbReference type="Proteomes" id="UP000321168"/>
    </source>
</evidence>
<dbReference type="InterPro" id="IPR003594">
    <property type="entry name" value="HATPase_dom"/>
</dbReference>
<dbReference type="Pfam" id="PF00512">
    <property type="entry name" value="HisKA"/>
    <property type="match status" value="1"/>
</dbReference>
<dbReference type="Proteomes" id="UP000321168">
    <property type="component" value="Unassembled WGS sequence"/>
</dbReference>
<dbReference type="InterPro" id="IPR005467">
    <property type="entry name" value="His_kinase_dom"/>
</dbReference>
<dbReference type="RefSeq" id="WP_147014281.1">
    <property type="nucleotide sequence ID" value="NZ_VORB01000004.1"/>
</dbReference>
<dbReference type="AlphaFoldDB" id="A0A5C6V882"/>
<dbReference type="InterPro" id="IPR004358">
    <property type="entry name" value="Sig_transdc_His_kin-like_C"/>
</dbReference>
<dbReference type="SUPFAM" id="SSF47384">
    <property type="entry name" value="Homodimeric domain of signal transducing histidine kinase"/>
    <property type="match status" value="1"/>
</dbReference>
<dbReference type="InterPro" id="IPR003661">
    <property type="entry name" value="HisK_dim/P_dom"/>
</dbReference>
<evidence type="ECO:0000256" key="9">
    <source>
        <dbReference type="SAM" id="Coils"/>
    </source>
</evidence>
<dbReference type="GO" id="GO:0000155">
    <property type="term" value="F:phosphorelay sensor kinase activity"/>
    <property type="evidence" value="ECO:0007669"/>
    <property type="project" value="InterPro"/>
</dbReference>
<dbReference type="GO" id="GO:0016020">
    <property type="term" value="C:membrane"/>
    <property type="evidence" value="ECO:0007669"/>
    <property type="project" value="UniProtKB-SubCell"/>
</dbReference>
<dbReference type="PROSITE" id="PS50885">
    <property type="entry name" value="HAMP"/>
    <property type="match status" value="1"/>
</dbReference>
<feature type="domain" description="Histidine kinase" evidence="11">
    <location>
        <begin position="262"/>
        <end position="481"/>
    </location>
</feature>
<evidence type="ECO:0000256" key="8">
    <source>
        <dbReference type="PROSITE-ProRule" id="PRU00169"/>
    </source>
</evidence>
<feature type="domain" description="HAMP" evidence="13">
    <location>
        <begin position="180"/>
        <end position="233"/>
    </location>
</feature>
<feature type="modified residue" description="4-aspartylphosphate" evidence="8">
    <location>
        <position position="582"/>
    </location>
</feature>
<dbReference type="Pfam" id="PF00072">
    <property type="entry name" value="Response_reg"/>
    <property type="match status" value="3"/>
</dbReference>
<dbReference type="SUPFAM" id="SSF158472">
    <property type="entry name" value="HAMP domain-like"/>
    <property type="match status" value="1"/>
</dbReference>
<dbReference type="CDD" id="cd00082">
    <property type="entry name" value="HisKA"/>
    <property type="match status" value="1"/>
</dbReference>
<sequence>MKFENLPIQKKLTRFTLLLSATILMVTGAIFFIYDYVSLRNATIEKLSTIGKIIATNSTAALTFQSKEDADDVIRAISAESDIVSVAIYDEAGKLFSFYPKESELKMGIEGLLPYQYDIRGEEIQMYLPISQDDKTIGTLHLKYQLNALKQRMGVYAIVGGVSILVSLLLVIVFSKRLKRNITIPILNLMRTALNISREKDYSIRAPIYYDDEVGKLTKSFNNMVGQIETQNSELSSNNIELQRKAEELEQASKYKSEFLANMSHELRSPLNSLLILANDLCKNRSKTFNEEELESVRIIHESGTDLLSLINDILDLSKIEAGKMEANFEKTYVNNVVQTAKNSFKALANKKGLDLNLIVQPGVPDFIISDSQRLNQILKNLLSNALKFTNQGSVSLVVERHQDDVHFSVTDTGIGIPKSKQGLIFEAFKQAEGGTARRYGGTGLGLSIATQLSELLGGHLELESEEGKGSTFKLVLEGCCSEDVGKRPVKKAPSKPKVKSQVLEPEKVEQVEELPKHQFRDDREDVSDGEEVILIIEDDSAFAKILMKEANEIGRKAVCAASGEEGLKLLNSFNVLSIILDIKLPGISGLAVLGELKSSSSLRHIPVSIISALHKEDTPIKGSVLNYLTKPVQPQILKNTFQLIENYCKQKIRLLLVVEDDQNVRHSLNVLLKSDNLEIVEAESVSAATKILKDKIVDCIILDLTLTDGSGVRILEYFNESQRNPPPIIVYTGADLDREEIEDIKHWAETVIIKGKDSESHILSQTAMYLHQPINTFKSSRKDTTEVESSIETDLTGKRVLVVDDDMRNIFALSNALRSHGLEVFKAESGPSGIRTLEENPEIDVVLMDIMMPDMDGYEAIGLIRSNPDFKNKPIIALTAKAMSGDREKCLQAGASDYFAKPVDIDKLLKLLSIWMN</sequence>
<keyword evidence="10" id="KW-0472">Membrane</keyword>
<dbReference type="PANTHER" id="PTHR45339:SF1">
    <property type="entry name" value="HYBRID SIGNAL TRANSDUCTION HISTIDINE KINASE J"/>
    <property type="match status" value="1"/>
</dbReference>
<feature type="domain" description="Response regulatory" evidence="12">
    <location>
        <begin position="655"/>
        <end position="770"/>
    </location>
</feature>
<dbReference type="Pfam" id="PF00672">
    <property type="entry name" value="HAMP"/>
    <property type="match status" value="1"/>
</dbReference>
<feature type="domain" description="Response regulatory" evidence="12">
    <location>
        <begin position="800"/>
        <end position="917"/>
    </location>
</feature>
<dbReference type="CDD" id="cd06225">
    <property type="entry name" value="HAMP"/>
    <property type="match status" value="1"/>
</dbReference>
<dbReference type="Gene3D" id="3.40.50.2300">
    <property type="match status" value="3"/>
</dbReference>
<feature type="coiled-coil region" evidence="9">
    <location>
        <begin position="225"/>
        <end position="252"/>
    </location>
</feature>
<feature type="modified residue" description="4-aspartylphosphate" evidence="8">
    <location>
        <position position="704"/>
    </location>
</feature>
<dbReference type="InterPro" id="IPR033417">
    <property type="entry name" value="CHASE8"/>
</dbReference>
<dbReference type="Gene3D" id="1.10.287.130">
    <property type="match status" value="1"/>
</dbReference>
<dbReference type="Gene3D" id="3.30.565.10">
    <property type="entry name" value="Histidine kinase-like ATPase, C-terminal domain"/>
    <property type="match status" value="1"/>
</dbReference>
<evidence type="ECO:0000256" key="2">
    <source>
        <dbReference type="ARBA" id="ARBA00004370"/>
    </source>
</evidence>
<dbReference type="EC" id="2.7.13.3" evidence="3"/>
<dbReference type="SMART" id="SM00448">
    <property type="entry name" value="REC"/>
    <property type="match status" value="3"/>
</dbReference>
<dbReference type="SMART" id="SM00388">
    <property type="entry name" value="HisKA"/>
    <property type="match status" value="1"/>
</dbReference>
<keyword evidence="15" id="KW-1185">Reference proteome</keyword>
<dbReference type="EMBL" id="VORB01000004">
    <property type="protein sequence ID" value="TXC81552.1"/>
    <property type="molecule type" value="Genomic_DNA"/>
</dbReference>
<evidence type="ECO:0000259" key="11">
    <source>
        <dbReference type="PROSITE" id="PS50109"/>
    </source>
</evidence>
<dbReference type="CDD" id="cd16922">
    <property type="entry name" value="HATPase_EvgS-ArcB-TorS-like"/>
    <property type="match status" value="1"/>
</dbReference>
<dbReference type="SMART" id="SM00304">
    <property type="entry name" value="HAMP"/>
    <property type="match status" value="1"/>
</dbReference>
<accession>A0A5C6V882</accession>
<dbReference type="InterPro" id="IPR001789">
    <property type="entry name" value="Sig_transdc_resp-reg_receiver"/>
</dbReference>
<dbReference type="PRINTS" id="PR00344">
    <property type="entry name" value="BCTRLSENSOR"/>
</dbReference>
<proteinExistence type="predicted"/>
<feature type="transmembrane region" description="Helical" evidence="10">
    <location>
        <begin position="153"/>
        <end position="174"/>
    </location>
</feature>
<evidence type="ECO:0000256" key="5">
    <source>
        <dbReference type="ARBA" id="ARBA00022679"/>
    </source>
</evidence>
<name>A0A5C6V882_9FLAO</name>
<dbReference type="Pfam" id="PF17152">
    <property type="entry name" value="CHASE8"/>
    <property type="match status" value="1"/>
</dbReference>
<keyword evidence="7" id="KW-0902">Two-component regulatory system</keyword>
<dbReference type="InterPro" id="IPR011006">
    <property type="entry name" value="CheY-like_superfamily"/>
</dbReference>
<gene>
    <name evidence="14" type="ORF">FRX97_05970</name>
</gene>
<evidence type="ECO:0000256" key="7">
    <source>
        <dbReference type="ARBA" id="ARBA00023012"/>
    </source>
</evidence>
<dbReference type="Gene3D" id="6.10.340.10">
    <property type="match status" value="1"/>
</dbReference>
<evidence type="ECO:0000256" key="1">
    <source>
        <dbReference type="ARBA" id="ARBA00000085"/>
    </source>
</evidence>
<dbReference type="CDD" id="cd17546">
    <property type="entry name" value="REC_hyHK_CKI1_RcsC-like"/>
    <property type="match status" value="1"/>
</dbReference>
<protein>
    <recommendedName>
        <fullName evidence="3">histidine kinase</fullName>
        <ecNumber evidence="3">2.7.13.3</ecNumber>
    </recommendedName>
</protein>
<dbReference type="SMART" id="SM00387">
    <property type="entry name" value="HATPase_c"/>
    <property type="match status" value="1"/>
</dbReference>
<evidence type="ECO:0000256" key="3">
    <source>
        <dbReference type="ARBA" id="ARBA00012438"/>
    </source>
</evidence>
<feature type="modified residue" description="4-aspartylphosphate" evidence="8">
    <location>
        <position position="850"/>
    </location>
</feature>
<dbReference type="PROSITE" id="PS50110">
    <property type="entry name" value="RESPONSE_REGULATORY"/>
    <property type="match status" value="3"/>
</dbReference>
<evidence type="ECO:0000256" key="4">
    <source>
        <dbReference type="ARBA" id="ARBA00022553"/>
    </source>
</evidence>
<dbReference type="FunFam" id="3.30.565.10:FF:000010">
    <property type="entry name" value="Sensor histidine kinase RcsC"/>
    <property type="match status" value="1"/>
</dbReference>
<evidence type="ECO:0000256" key="10">
    <source>
        <dbReference type="SAM" id="Phobius"/>
    </source>
</evidence>
<keyword evidence="9" id="KW-0175">Coiled coil</keyword>
<evidence type="ECO:0000259" key="12">
    <source>
        <dbReference type="PROSITE" id="PS50110"/>
    </source>
</evidence>
<comment type="subcellular location">
    <subcellularLocation>
        <location evidence="2">Membrane</location>
    </subcellularLocation>
</comment>
<dbReference type="InterPro" id="IPR036890">
    <property type="entry name" value="HATPase_C_sf"/>
</dbReference>
<keyword evidence="6" id="KW-0418">Kinase</keyword>
<dbReference type="SUPFAM" id="SSF52172">
    <property type="entry name" value="CheY-like"/>
    <property type="match status" value="3"/>
</dbReference>
<dbReference type="InterPro" id="IPR003660">
    <property type="entry name" value="HAMP_dom"/>
</dbReference>
<evidence type="ECO:0000259" key="13">
    <source>
        <dbReference type="PROSITE" id="PS50885"/>
    </source>
</evidence>
<comment type="caution">
    <text evidence="14">The sequence shown here is derived from an EMBL/GenBank/DDBJ whole genome shotgun (WGS) entry which is preliminary data.</text>
</comment>